<feature type="compositionally biased region" description="Low complexity" evidence="1">
    <location>
        <begin position="139"/>
        <end position="148"/>
    </location>
</feature>
<feature type="compositionally biased region" description="Basic and acidic residues" evidence="1">
    <location>
        <begin position="200"/>
        <end position="219"/>
    </location>
</feature>
<dbReference type="GeneID" id="91096418"/>
<feature type="region of interest" description="Disordered" evidence="1">
    <location>
        <begin position="125"/>
        <end position="166"/>
    </location>
</feature>
<keyword evidence="3" id="KW-1185">Reference proteome</keyword>
<gene>
    <name evidence="2" type="ORF">L201_005748</name>
</gene>
<evidence type="ECO:0000313" key="3">
    <source>
        <dbReference type="Proteomes" id="UP001355207"/>
    </source>
</evidence>
<sequence length="317" mass="36838">MPPKKQFSQTPKIEIIRDIAEKNCFEIEYEMNKLATQEGYLYNFGRRGRPYRNNQNFSLYCHLNNKTKQLSCKHKIYFENLGPKDAPLVGPFKFISEKSNLIHNHLPSANFLNVPIKTPNEIKTEIQERSWNRNKNKNKFSNSNSNTKPSANPYIPNRARRSRVNQVQEVSYVESELDYLSELNSDDIEEGEEQAEDDEATSKEYNDKNEEDQKNEQDGPTKAANQQGDNSTAINQIVNLSRLLNAEQQDNHIKSLVKTQPNSIGLSEKRDLNKFTKPSATPVQDQDETKRELEKENDQLKMEITNHEKQLKNYRDI</sequence>
<protein>
    <recommendedName>
        <fullName evidence="4">SWIM-type domain-containing protein</fullName>
    </recommendedName>
</protein>
<feature type="compositionally biased region" description="Acidic residues" evidence="1">
    <location>
        <begin position="188"/>
        <end position="199"/>
    </location>
</feature>
<dbReference type="AlphaFoldDB" id="A0AAX4JZE1"/>
<dbReference type="EMBL" id="CP144104">
    <property type="protein sequence ID" value="WWC90811.1"/>
    <property type="molecule type" value="Genomic_DNA"/>
</dbReference>
<dbReference type="Proteomes" id="UP001355207">
    <property type="component" value="Chromosome 7"/>
</dbReference>
<dbReference type="RefSeq" id="XP_066077574.1">
    <property type="nucleotide sequence ID" value="XM_066221477.1"/>
</dbReference>
<organism evidence="2 3">
    <name type="scientific">Kwoniella dendrophila CBS 6074</name>
    <dbReference type="NCBI Taxonomy" id="1295534"/>
    <lineage>
        <taxon>Eukaryota</taxon>
        <taxon>Fungi</taxon>
        <taxon>Dikarya</taxon>
        <taxon>Basidiomycota</taxon>
        <taxon>Agaricomycotina</taxon>
        <taxon>Tremellomycetes</taxon>
        <taxon>Tremellales</taxon>
        <taxon>Cryptococcaceae</taxon>
        <taxon>Kwoniella</taxon>
    </lineage>
</organism>
<accession>A0AAX4JZE1</accession>
<proteinExistence type="predicted"/>
<evidence type="ECO:0000313" key="2">
    <source>
        <dbReference type="EMBL" id="WWC90811.1"/>
    </source>
</evidence>
<evidence type="ECO:0000256" key="1">
    <source>
        <dbReference type="SAM" id="MobiDB-lite"/>
    </source>
</evidence>
<evidence type="ECO:0008006" key="4">
    <source>
        <dbReference type="Google" id="ProtNLM"/>
    </source>
</evidence>
<feature type="compositionally biased region" description="Basic and acidic residues" evidence="1">
    <location>
        <begin position="287"/>
        <end position="317"/>
    </location>
</feature>
<name>A0AAX4JZE1_9TREE</name>
<reference evidence="2 3" key="1">
    <citation type="submission" date="2024-01" db="EMBL/GenBank/DDBJ databases">
        <title>Comparative genomics of Cryptococcus and Kwoniella reveals pathogenesis evolution and contrasting modes of karyotype evolution via chromosome fusion or intercentromeric recombination.</title>
        <authorList>
            <person name="Coelho M.A."/>
            <person name="David-Palma M."/>
            <person name="Shea T."/>
            <person name="Bowers K."/>
            <person name="McGinley-Smith S."/>
            <person name="Mohammad A.W."/>
            <person name="Gnirke A."/>
            <person name="Yurkov A.M."/>
            <person name="Nowrousian M."/>
            <person name="Sun S."/>
            <person name="Cuomo C.A."/>
            <person name="Heitman J."/>
        </authorList>
    </citation>
    <scope>NUCLEOTIDE SEQUENCE [LARGE SCALE GENOMIC DNA]</scope>
    <source>
        <strain evidence="2 3">CBS 6074</strain>
    </source>
</reference>
<feature type="region of interest" description="Disordered" evidence="1">
    <location>
        <begin position="188"/>
        <end position="231"/>
    </location>
</feature>
<feature type="region of interest" description="Disordered" evidence="1">
    <location>
        <begin position="264"/>
        <end position="317"/>
    </location>
</feature>